<dbReference type="AlphaFoldDB" id="A0A448S608"/>
<evidence type="ECO:0000259" key="5">
    <source>
        <dbReference type="PROSITE" id="PS50043"/>
    </source>
</evidence>
<dbReference type="InterPro" id="IPR005143">
    <property type="entry name" value="TF_LuxR_autoind-bd_dom"/>
</dbReference>
<protein>
    <submittedName>
        <fullName evidence="6">Transcriptional activator protein lasR</fullName>
    </submittedName>
</protein>
<proteinExistence type="predicted"/>
<dbReference type="SUPFAM" id="SSF46894">
    <property type="entry name" value="C-terminal effector domain of the bipartite response regulators"/>
    <property type="match status" value="1"/>
</dbReference>
<evidence type="ECO:0000256" key="4">
    <source>
        <dbReference type="ARBA" id="ARBA00023163"/>
    </source>
</evidence>
<dbReference type="Proteomes" id="UP000270487">
    <property type="component" value="Chromosome"/>
</dbReference>
<dbReference type="Gene3D" id="3.30.450.80">
    <property type="entry name" value="Transcription factor LuxR-like, autoinducer-binding domain"/>
    <property type="match status" value="1"/>
</dbReference>
<dbReference type="GO" id="GO:0006355">
    <property type="term" value="P:regulation of DNA-templated transcription"/>
    <property type="evidence" value="ECO:0007669"/>
    <property type="project" value="InterPro"/>
</dbReference>
<feature type="domain" description="HTH luxR-type" evidence="5">
    <location>
        <begin position="171"/>
        <end position="236"/>
    </location>
</feature>
<dbReference type="SMART" id="SM00421">
    <property type="entry name" value="HTH_LUXR"/>
    <property type="match status" value="1"/>
</dbReference>
<name>A0A448S608_SERFO</name>
<dbReference type="Gene3D" id="1.10.10.10">
    <property type="entry name" value="Winged helix-like DNA-binding domain superfamily/Winged helix DNA-binding domain"/>
    <property type="match status" value="1"/>
</dbReference>
<dbReference type="InterPro" id="IPR016032">
    <property type="entry name" value="Sig_transdc_resp-reg_C-effctor"/>
</dbReference>
<dbReference type="SUPFAM" id="SSF75516">
    <property type="entry name" value="Pheromone-binding domain of LuxR-like quorum-sensing transcription factors"/>
    <property type="match status" value="1"/>
</dbReference>
<dbReference type="InterPro" id="IPR000792">
    <property type="entry name" value="Tscrpt_reg_LuxR_C"/>
</dbReference>
<dbReference type="CDD" id="cd06170">
    <property type="entry name" value="LuxR_C_like"/>
    <property type="match status" value="1"/>
</dbReference>
<dbReference type="PRINTS" id="PR00038">
    <property type="entry name" value="HTHLUXR"/>
</dbReference>
<dbReference type="PANTHER" id="PTHR44688:SF16">
    <property type="entry name" value="DNA-BINDING TRANSCRIPTIONAL ACTIVATOR DEVR_DOSR"/>
    <property type="match status" value="1"/>
</dbReference>
<accession>A0A448S608</accession>
<organism evidence="6 7">
    <name type="scientific">Serratia fonticola</name>
    <dbReference type="NCBI Taxonomy" id="47917"/>
    <lineage>
        <taxon>Bacteria</taxon>
        <taxon>Pseudomonadati</taxon>
        <taxon>Pseudomonadota</taxon>
        <taxon>Gammaproteobacteria</taxon>
        <taxon>Enterobacterales</taxon>
        <taxon>Yersiniaceae</taxon>
        <taxon>Serratia</taxon>
    </lineage>
</organism>
<evidence type="ECO:0000256" key="2">
    <source>
        <dbReference type="ARBA" id="ARBA00023125"/>
    </source>
</evidence>
<dbReference type="RefSeq" id="WP_141131065.1">
    <property type="nucleotide sequence ID" value="NZ_CAMFLQ010000024.1"/>
</dbReference>
<evidence type="ECO:0000256" key="1">
    <source>
        <dbReference type="ARBA" id="ARBA00023015"/>
    </source>
</evidence>
<dbReference type="GO" id="GO:0003677">
    <property type="term" value="F:DNA binding"/>
    <property type="evidence" value="ECO:0007669"/>
    <property type="project" value="UniProtKB-KW"/>
</dbReference>
<dbReference type="EMBL" id="LR134492">
    <property type="protein sequence ID" value="VEI63200.1"/>
    <property type="molecule type" value="Genomic_DNA"/>
</dbReference>
<gene>
    <name evidence="6" type="primary">lasR_3</name>
    <name evidence="6" type="ORF">NCTC13193_00691</name>
</gene>
<dbReference type="Pfam" id="PF00196">
    <property type="entry name" value="GerE"/>
    <property type="match status" value="1"/>
</dbReference>
<keyword evidence="4" id="KW-0804">Transcription</keyword>
<dbReference type="InterPro" id="IPR036693">
    <property type="entry name" value="TF_LuxR_autoind-bd_dom_sf"/>
</dbReference>
<evidence type="ECO:0000256" key="3">
    <source>
        <dbReference type="ARBA" id="ARBA00023159"/>
    </source>
</evidence>
<dbReference type="InterPro" id="IPR036388">
    <property type="entry name" value="WH-like_DNA-bd_sf"/>
</dbReference>
<keyword evidence="2" id="KW-0238">DNA-binding</keyword>
<dbReference type="PROSITE" id="PS00622">
    <property type="entry name" value="HTH_LUXR_1"/>
    <property type="match status" value="1"/>
</dbReference>
<reference evidence="6 7" key="1">
    <citation type="submission" date="2018-12" db="EMBL/GenBank/DDBJ databases">
        <authorList>
            <consortium name="Pathogen Informatics"/>
        </authorList>
    </citation>
    <scope>NUCLEOTIDE SEQUENCE [LARGE SCALE GENOMIC DNA]</scope>
    <source>
        <strain evidence="6 7">NCTC13193</strain>
    </source>
</reference>
<keyword evidence="3" id="KW-0010">Activator</keyword>
<keyword evidence="1" id="KW-0805">Transcription regulation</keyword>
<dbReference type="Pfam" id="PF03472">
    <property type="entry name" value="Autoind_bind"/>
    <property type="match status" value="1"/>
</dbReference>
<dbReference type="PROSITE" id="PS50043">
    <property type="entry name" value="HTH_LUXR_2"/>
    <property type="match status" value="1"/>
</dbReference>
<evidence type="ECO:0000313" key="7">
    <source>
        <dbReference type="Proteomes" id="UP000270487"/>
    </source>
</evidence>
<evidence type="ECO:0000313" key="6">
    <source>
        <dbReference type="EMBL" id="VEI63200.1"/>
    </source>
</evidence>
<dbReference type="PANTHER" id="PTHR44688">
    <property type="entry name" value="DNA-BINDING TRANSCRIPTIONAL ACTIVATOR DEVR_DOSR"/>
    <property type="match status" value="1"/>
</dbReference>
<sequence>MSVLFSNNNDVNRKIKDYLDEKLAELGDFKYSYMILNKRNPMEMLIISNYPSEWVDIYKEHNYQHIDPVVLSALQRVSPFSWDEKISTNSLVNFSKIFNLSKSYNVINGYTFVLHDNNNNLALLSFMLNNTKAIDIEEEIKTNNLQMLLINVHEKITSLYREATQQKYYNTTNKKDFFSTRENEILYWASLGKTYPEIAVILGVKTSTVKFHIGNVVKKLGVINAKHAIRLGVELQLVKPVSS</sequence>